<evidence type="ECO:0000259" key="4">
    <source>
        <dbReference type="PROSITE" id="PS50887"/>
    </source>
</evidence>
<dbReference type="InterPro" id="IPR000160">
    <property type="entry name" value="GGDEF_dom"/>
</dbReference>
<proteinExistence type="predicted"/>
<dbReference type="InterPro" id="IPR050469">
    <property type="entry name" value="Diguanylate_Cyclase"/>
</dbReference>
<evidence type="ECO:0000256" key="2">
    <source>
        <dbReference type="ARBA" id="ARBA00034247"/>
    </source>
</evidence>
<feature type="domain" description="GGDEF" evidence="4">
    <location>
        <begin position="240"/>
        <end position="371"/>
    </location>
</feature>
<dbReference type="Proteomes" id="UP000655550">
    <property type="component" value="Unassembled WGS sequence"/>
</dbReference>
<feature type="transmembrane region" description="Helical" evidence="3">
    <location>
        <begin position="134"/>
        <end position="152"/>
    </location>
</feature>
<dbReference type="SUPFAM" id="SSF55073">
    <property type="entry name" value="Nucleotide cyclase"/>
    <property type="match status" value="1"/>
</dbReference>
<sequence length="376" mass="41829">MSSRTAEHARQPSQRLLLKRFAMALGSYALVILLVLLAYALGLYQADGPALALNLLLLLLSQLVFLCLYLSGINQRLCDPSLTEAQVLVALAWLSLFLWHVPTARGALLGIYPLVMLFGAFQLRPWVFARCAALAWLLFAGMNGWDAYHLQLDSAPQALLQTAVLGVLLLWLSLFAVYVQDLRRRMMRRRSALLAHRDTLRGMMQQLEELAATDELTGLYNRRHFLQLAERALLTLQPGQRLGLALIDLDHFKRINDQHGHAAGDRALQAFAAVARVCLRDHDILARYGGEEFVLLLPECDAERLTACCERLRLAFSQAEPLEQPVQGLSLSAGMALLGPGDDLDRALHAADQALYRAKHEGRNRCLAAWTAGHVD</sequence>
<dbReference type="SMART" id="SM00267">
    <property type="entry name" value="GGDEF"/>
    <property type="match status" value="1"/>
</dbReference>
<comment type="caution">
    <text evidence="5">The sequence shown here is derived from an EMBL/GenBank/DDBJ whole genome shotgun (WGS) entry which is preliminary data.</text>
</comment>
<dbReference type="PANTHER" id="PTHR45138:SF9">
    <property type="entry name" value="DIGUANYLATE CYCLASE DGCM-RELATED"/>
    <property type="match status" value="1"/>
</dbReference>
<accession>A0ABQ2AMH7</accession>
<dbReference type="RefSeq" id="WP_165765298.1">
    <property type="nucleotide sequence ID" value="NZ_BMDE01000004.1"/>
</dbReference>
<dbReference type="NCBIfam" id="TIGR00254">
    <property type="entry name" value="GGDEF"/>
    <property type="match status" value="1"/>
</dbReference>
<feature type="transmembrane region" description="Helical" evidence="3">
    <location>
        <begin position="50"/>
        <end position="70"/>
    </location>
</feature>
<dbReference type="InterPro" id="IPR029787">
    <property type="entry name" value="Nucleotide_cyclase"/>
</dbReference>
<evidence type="ECO:0000313" key="6">
    <source>
        <dbReference type="Proteomes" id="UP000655550"/>
    </source>
</evidence>
<dbReference type="EMBL" id="BMDE01000004">
    <property type="protein sequence ID" value="GGH92896.1"/>
    <property type="molecule type" value="Genomic_DNA"/>
</dbReference>
<comment type="catalytic activity">
    <reaction evidence="2">
        <text>2 GTP = 3',3'-c-di-GMP + 2 diphosphate</text>
        <dbReference type="Rhea" id="RHEA:24898"/>
        <dbReference type="ChEBI" id="CHEBI:33019"/>
        <dbReference type="ChEBI" id="CHEBI:37565"/>
        <dbReference type="ChEBI" id="CHEBI:58805"/>
        <dbReference type="EC" id="2.7.7.65"/>
    </reaction>
</comment>
<dbReference type="EC" id="2.7.7.65" evidence="1"/>
<keyword evidence="6" id="KW-1185">Reference proteome</keyword>
<dbReference type="CDD" id="cd01949">
    <property type="entry name" value="GGDEF"/>
    <property type="match status" value="1"/>
</dbReference>
<evidence type="ECO:0000256" key="3">
    <source>
        <dbReference type="SAM" id="Phobius"/>
    </source>
</evidence>
<dbReference type="Gene3D" id="3.30.70.270">
    <property type="match status" value="1"/>
</dbReference>
<gene>
    <name evidence="5" type="ORF">GCM10007363_16250</name>
</gene>
<feature type="transmembrane region" description="Helical" evidence="3">
    <location>
        <begin position="158"/>
        <end position="179"/>
    </location>
</feature>
<protein>
    <recommendedName>
        <fullName evidence="1">diguanylate cyclase</fullName>
        <ecNumber evidence="1">2.7.7.65</ecNumber>
    </recommendedName>
</protein>
<dbReference type="Pfam" id="PF00990">
    <property type="entry name" value="GGDEF"/>
    <property type="match status" value="1"/>
</dbReference>
<dbReference type="InterPro" id="IPR043128">
    <property type="entry name" value="Rev_trsase/Diguanyl_cyclase"/>
</dbReference>
<dbReference type="PANTHER" id="PTHR45138">
    <property type="entry name" value="REGULATORY COMPONENTS OF SENSORY TRANSDUCTION SYSTEM"/>
    <property type="match status" value="1"/>
</dbReference>
<reference evidence="6" key="1">
    <citation type="journal article" date="2019" name="Int. J. Syst. Evol. Microbiol.">
        <title>The Global Catalogue of Microorganisms (GCM) 10K type strain sequencing project: providing services to taxonomists for standard genome sequencing and annotation.</title>
        <authorList>
            <consortium name="The Broad Institute Genomics Platform"/>
            <consortium name="The Broad Institute Genome Sequencing Center for Infectious Disease"/>
            <person name="Wu L."/>
            <person name="Ma J."/>
        </authorList>
    </citation>
    <scope>NUCLEOTIDE SEQUENCE [LARGE SCALE GENOMIC DNA]</scope>
    <source>
        <strain evidence="6">CCM 8778</strain>
    </source>
</reference>
<feature type="transmembrane region" description="Helical" evidence="3">
    <location>
        <begin position="21"/>
        <end position="44"/>
    </location>
</feature>
<name>A0ABQ2AMH7_9PSED</name>
<keyword evidence="3" id="KW-1133">Transmembrane helix</keyword>
<evidence type="ECO:0000313" key="5">
    <source>
        <dbReference type="EMBL" id="GGH92896.1"/>
    </source>
</evidence>
<evidence type="ECO:0000256" key="1">
    <source>
        <dbReference type="ARBA" id="ARBA00012528"/>
    </source>
</evidence>
<dbReference type="PROSITE" id="PS50887">
    <property type="entry name" value="GGDEF"/>
    <property type="match status" value="1"/>
</dbReference>
<feature type="transmembrane region" description="Helical" evidence="3">
    <location>
        <begin position="107"/>
        <end position="127"/>
    </location>
</feature>
<keyword evidence="3" id="KW-0812">Transmembrane</keyword>
<feature type="transmembrane region" description="Helical" evidence="3">
    <location>
        <begin position="82"/>
        <end position="101"/>
    </location>
</feature>
<keyword evidence="3" id="KW-0472">Membrane</keyword>
<organism evidence="5 6">
    <name type="scientific">Pseudomonas fluvialis</name>
    <dbReference type="NCBI Taxonomy" id="1793966"/>
    <lineage>
        <taxon>Bacteria</taxon>
        <taxon>Pseudomonadati</taxon>
        <taxon>Pseudomonadota</taxon>
        <taxon>Gammaproteobacteria</taxon>
        <taxon>Pseudomonadales</taxon>
        <taxon>Pseudomonadaceae</taxon>
        <taxon>Pseudomonas</taxon>
    </lineage>
</organism>